<protein>
    <recommendedName>
        <fullName evidence="4">Protein RecA</fullName>
    </recommendedName>
</protein>
<dbReference type="AlphaFoldDB" id="A0A852W3Q8"/>
<gene>
    <name evidence="2" type="ORF">HDA37_003932</name>
</gene>
<evidence type="ECO:0000313" key="2">
    <source>
        <dbReference type="EMBL" id="NYG03647.1"/>
    </source>
</evidence>
<comment type="caution">
    <text evidence="2">The sequence shown here is derived from an EMBL/GenBank/DDBJ whole genome shotgun (WGS) entry which is preliminary data.</text>
</comment>
<sequence length="364" mass="35155">MRVGAGEGPVVVGGAAAVGRVVGGAGGGAGIDVGDDTGPEGSSGPVVGVGSRVPGGGRELLPGARGPAGGPGSPAGSAAERLARARHVLRRTETRAGLERSRPGPVGPCPEPEPPARSAGTVEARPVTEADLLPVPGPLAGLLPGGGLRRGSTVAVGVGSGAGSLLFALLAAASAEGAWAGVVGRPGLGATAAAEAGVRLDRLALVPDPGADLVGVTAALLDGLDLVVVAGPERAGLRAGDRQRLAARARQRGAVLLALGGWPGADLRLHCTRPRWEGVGRGTGRLRSRRVEVRAEGRGIGPAGWGVEVLLPGPGGTVVPAPATPPVPAVPSVPAIASAPSVPAVSAAAVGEVPVARPVARAAG</sequence>
<dbReference type="GeneID" id="98055640"/>
<evidence type="ECO:0008006" key="4">
    <source>
        <dbReference type="Google" id="ProtNLM"/>
    </source>
</evidence>
<feature type="compositionally biased region" description="Pro residues" evidence="1">
    <location>
        <begin position="105"/>
        <end position="115"/>
    </location>
</feature>
<evidence type="ECO:0000313" key="3">
    <source>
        <dbReference type="Proteomes" id="UP000549695"/>
    </source>
</evidence>
<organism evidence="2 3">
    <name type="scientific">Pseudonocardia alni</name>
    <name type="common">Amycolata alni</name>
    <dbReference type="NCBI Taxonomy" id="33907"/>
    <lineage>
        <taxon>Bacteria</taxon>
        <taxon>Bacillati</taxon>
        <taxon>Actinomycetota</taxon>
        <taxon>Actinomycetes</taxon>
        <taxon>Pseudonocardiales</taxon>
        <taxon>Pseudonocardiaceae</taxon>
        <taxon>Pseudonocardia</taxon>
    </lineage>
</organism>
<evidence type="ECO:0000256" key="1">
    <source>
        <dbReference type="SAM" id="MobiDB-lite"/>
    </source>
</evidence>
<feature type="compositionally biased region" description="Basic and acidic residues" evidence="1">
    <location>
        <begin position="90"/>
        <end position="102"/>
    </location>
</feature>
<feature type="region of interest" description="Disordered" evidence="1">
    <location>
        <begin position="23"/>
        <end position="123"/>
    </location>
</feature>
<accession>A0A852W3Q8</accession>
<dbReference type="Proteomes" id="UP000549695">
    <property type="component" value="Unassembled WGS sequence"/>
</dbReference>
<name>A0A852W3Q8_PSEA5</name>
<dbReference type="RefSeq" id="WP_179761846.1">
    <property type="nucleotide sequence ID" value="NZ_BAAAJZ010000003.1"/>
</dbReference>
<dbReference type="EMBL" id="JACCCZ010000001">
    <property type="protein sequence ID" value="NYG03647.1"/>
    <property type="molecule type" value="Genomic_DNA"/>
</dbReference>
<feature type="compositionally biased region" description="Low complexity" evidence="1">
    <location>
        <begin position="39"/>
        <end position="52"/>
    </location>
</feature>
<reference evidence="2 3" key="1">
    <citation type="submission" date="2020-07" db="EMBL/GenBank/DDBJ databases">
        <title>Sequencing the genomes of 1000 actinobacteria strains.</title>
        <authorList>
            <person name="Klenk H.-P."/>
        </authorList>
    </citation>
    <scope>NUCLEOTIDE SEQUENCE [LARGE SCALE GENOMIC DNA]</scope>
    <source>
        <strain evidence="2 3">DSM 44749</strain>
    </source>
</reference>
<proteinExistence type="predicted"/>
<keyword evidence="3" id="KW-1185">Reference proteome</keyword>